<protein>
    <submittedName>
        <fullName evidence="1">Uncharacterized protein</fullName>
    </submittedName>
</protein>
<keyword evidence="2" id="KW-1185">Reference proteome</keyword>
<dbReference type="AlphaFoldDB" id="A0A7J9M423"/>
<reference evidence="1 2" key="1">
    <citation type="journal article" date="2019" name="Genome Biol. Evol.">
        <title>Insights into the evolution of the New World diploid cottons (Gossypium, subgenus Houzingenia) based on genome sequencing.</title>
        <authorList>
            <person name="Grover C.E."/>
            <person name="Arick M.A. 2nd"/>
            <person name="Thrash A."/>
            <person name="Conover J.L."/>
            <person name="Sanders W.S."/>
            <person name="Peterson D.G."/>
            <person name="Frelichowski J.E."/>
            <person name="Scheffler J.A."/>
            <person name="Scheffler B.E."/>
            <person name="Wendel J.F."/>
        </authorList>
    </citation>
    <scope>NUCLEOTIDE SEQUENCE [LARGE SCALE GENOMIC DNA]</scope>
    <source>
        <strain evidence="1">1</strain>
        <tissue evidence="1">Leaf</tissue>
    </source>
</reference>
<evidence type="ECO:0000313" key="1">
    <source>
        <dbReference type="EMBL" id="MBA0865698.1"/>
    </source>
</evidence>
<dbReference type="Proteomes" id="UP000593576">
    <property type="component" value="Unassembled WGS sequence"/>
</dbReference>
<organism evidence="1 2">
    <name type="scientific">Gossypium schwendimanii</name>
    <name type="common">Cotton</name>
    <dbReference type="NCBI Taxonomy" id="34291"/>
    <lineage>
        <taxon>Eukaryota</taxon>
        <taxon>Viridiplantae</taxon>
        <taxon>Streptophyta</taxon>
        <taxon>Embryophyta</taxon>
        <taxon>Tracheophyta</taxon>
        <taxon>Spermatophyta</taxon>
        <taxon>Magnoliopsida</taxon>
        <taxon>eudicotyledons</taxon>
        <taxon>Gunneridae</taxon>
        <taxon>Pentapetalae</taxon>
        <taxon>rosids</taxon>
        <taxon>malvids</taxon>
        <taxon>Malvales</taxon>
        <taxon>Malvaceae</taxon>
        <taxon>Malvoideae</taxon>
        <taxon>Gossypium</taxon>
    </lineage>
</organism>
<evidence type="ECO:0000313" key="2">
    <source>
        <dbReference type="Proteomes" id="UP000593576"/>
    </source>
</evidence>
<proteinExistence type="predicted"/>
<comment type="caution">
    <text evidence="1">The sequence shown here is derived from an EMBL/GenBank/DDBJ whole genome shotgun (WGS) entry which is preliminary data.</text>
</comment>
<dbReference type="OrthoDB" id="446723at2759"/>
<dbReference type="EMBL" id="JABFAF010000009">
    <property type="protein sequence ID" value="MBA0865698.1"/>
    <property type="molecule type" value="Genomic_DNA"/>
</dbReference>
<gene>
    <name evidence="1" type="ORF">Goshw_014611</name>
</gene>
<sequence>MEAVYNCLKKEYEDMANLLEGEPPFQAFWFDIFKAFLPSSKL</sequence>
<accession>A0A7J9M423</accession>
<name>A0A7J9M423_GOSSC</name>